<dbReference type="Proteomes" id="UP000887565">
    <property type="component" value="Unplaced"/>
</dbReference>
<organism evidence="1 2">
    <name type="scientific">Romanomermis culicivorax</name>
    <name type="common">Nematode worm</name>
    <dbReference type="NCBI Taxonomy" id="13658"/>
    <lineage>
        <taxon>Eukaryota</taxon>
        <taxon>Metazoa</taxon>
        <taxon>Ecdysozoa</taxon>
        <taxon>Nematoda</taxon>
        <taxon>Enoplea</taxon>
        <taxon>Dorylaimia</taxon>
        <taxon>Mermithida</taxon>
        <taxon>Mermithoidea</taxon>
        <taxon>Mermithidae</taxon>
        <taxon>Romanomermis</taxon>
    </lineage>
</organism>
<evidence type="ECO:0000313" key="2">
    <source>
        <dbReference type="WBParaSite" id="nRc.2.0.1.t03073-RA"/>
    </source>
</evidence>
<dbReference type="AlphaFoldDB" id="A0A915HM78"/>
<sequence length="72" mass="8176">MVIKGKAPSNKAWLTLQRRSSLHTGHLLAPFGEETMWMLGKKPSVTLLLFNCRIVFSYRDYPNAALKTLGNR</sequence>
<keyword evidence="1" id="KW-1185">Reference proteome</keyword>
<reference evidence="2" key="1">
    <citation type="submission" date="2022-11" db="UniProtKB">
        <authorList>
            <consortium name="WormBaseParasite"/>
        </authorList>
    </citation>
    <scope>IDENTIFICATION</scope>
</reference>
<accession>A0A915HM78</accession>
<evidence type="ECO:0000313" key="1">
    <source>
        <dbReference type="Proteomes" id="UP000887565"/>
    </source>
</evidence>
<name>A0A915HM78_ROMCU</name>
<dbReference type="WBParaSite" id="nRc.2.0.1.t03073-RA">
    <property type="protein sequence ID" value="nRc.2.0.1.t03073-RA"/>
    <property type="gene ID" value="nRc.2.0.1.g03073"/>
</dbReference>
<proteinExistence type="predicted"/>
<protein>
    <submittedName>
        <fullName evidence="2">Uncharacterized protein</fullName>
    </submittedName>
</protein>